<keyword evidence="3" id="KW-1185">Reference proteome</keyword>
<feature type="compositionally biased region" description="Basic and acidic residues" evidence="1">
    <location>
        <begin position="83"/>
        <end position="119"/>
    </location>
</feature>
<evidence type="ECO:0000256" key="1">
    <source>
        <dbReference type="SAM" id="MobiDB-lite"/>
    </source>
</evidence>
<organism evidence="2 3">
    <name type="scientific">Cucurbita argyrosperma subsp. sororia</name>
    <dbReference type="NCBI Taxonomy" id="37648"/>
    <lineage>
        <taxon>Eukaryota</taxon>
        <taxon>Viridiplantae</taxon>
        <taxon>Streptophyta</taxon>
        <taxon>Embryophyta</taxon>
        <taxon>Tracheophyta</taxon>
        <taxon>Spermatophyta</taxon>
        <taxon>Magnoliopsida</taxon>
        <taxon>eudicotyledons</taxon>
        <taxon>Gunneridae</taxon>
        <taxon>Pentapetalae</taxon>
        <taxon>rosids</taxon>
        <taxon>fabids</taxon>
        <taxon>Cucurbitales</taxon>
        <taxon>Cucurbitaceae</taxon>
        <taxon>Cucurbiteae</taxon>
        <taxon>Cucurbita</taxon>
    </lineage>
</organism>
<protein>
    <submittedName>
        <fullName evidence="2">Uncharacterized protein</fullName>
    </submittedName>
</protein>
<reference evidence="2 3" key="1">
    <citation type="journal article" date="2021" name="Hortic Res">
        <title>The domestication of Cucurbita argyrosperma as revealed by the genome of its wild relative.</title>
        <authorList>
            <person name="Barrera-Redondo J."/>
            <person name="Sanchez-de la Vega G."/>
            <person name="Aguirre-Liguori J.A."/>
            <person name="Castellanos-Morales G."/>
            <person name="Gutierrez-Guerrero Y.T."/>
            <person name="Aguirre-Dugua X."/>
            <person name="Aguirre-Planter E."/>
            <person name="Tenaillon M.I."/>
            <person name="Lira-Saade R."/>
            <person name="Eguiarte L.E."/>
        </authorList>
    </citation>
    <scope>NUCLEOTIDE SEQUENCE [LARGE SCALE GENOMIC DNA]</scope>
    <source>
        <strain evidence="2">JBR-2021</strain>
    </source>
</reference>
<dbReference type="EMBL" id="JAGKQH010000004">
    <property type="protein sequence ID" value="KAG6601804.1"/>
    <property type="molecule type" value="Genomic_DNA"/>
</dbReference>
<gene>
    <name evidence="2" type="ORF">SDJN03_07037</name>
</gene>
<evidence type="ECO:0000313" key="2">
    <source>
        <dbReference type="EMBL" id="KAG6601804.1"/>
    </source>
</evidence>
<accession>A0AAV6NRK1</accession>
<sequence>MGQFEGVEMERMLMMGLSCVHPDKKEIVNLGGDRPSLDDALYMTQPNLAKTCSGKATHINITSNGFQYGVFVAVGIRPREIVERKGEKQAGSCETKEREARSSERDRPTLFTGKEERGKAGNIGSVNGKEQRERI</sequence>
<dbReference type="Proteomes" id="UP000685013">
    <property type="component" value="Chromosome 4"/>
</dbReference>
<name>A0AAV6NRK1_9ROSI</name>
<evidence type="ECO:0000313" key="3">
    <source>
        <dbReference type="Proteomes" id="UP000685013"/>
    </source>
</evidence>
<proteinExistence type="predicted"/>
<dbReference type="AlphaFoldDB" id="A0AAV6NRK1"/>
<comment type="caution">
    <text evidence="2">The sequence shown here is derived from an EMBL/GenBank/DDBJ whole genome shotgun (WGS) entry which is preliminary data.</text>
</comment>
<feature type="non-terminal residue" evidence="2">
    <location>
        <position position="1"/>
    </location>
</feature>
<feature type="region of interest" description="Disordered" evidence="1">
    <location>
        <begin position="83"/>
        <end position="135"/>
    </location>
</feature>